<dbReference type="InParanoid" id="D6WGM1"/>
<feature type="transmembrane region" description="Helical" evidence="7">
    <location>
        <begin position="77"/>
        <end position="103"/>
    </location>
</feature>
<dbReference type="GO" id="GO:0005886">
    <property type="term" value="C:plasma membrane"/>
    <property type="evidence" value="ECO:0000318"/>
    <property type="project" value="GO_Central"/>
</dbReference>
<comment type="subcellular location">
    <subcellularLocation>
        <location evidence="1">Membrane</location>
        <topology evidence="1">Multi-pass membrane protein</topology>
    </subcellularLocation>
</comment>
<feature type="transmembrane region" description="Helical" evidence="7">
    <location>
        <begin position="115"/>
        <end position="136"/>
    </location>
</feature>
<keyword evidence="6 7" id="KW-0472">Membrane</keyword>
<dbReference type="Pfam" id="PF00854">
    <property type="entry name" value="PTR2"/>
    <property type="match status" value="1"/>
</dbReference>
<protein>
    <submittedName>
        <fullName evidence="8">Peptide transporter family 1-like Protein</fullName>
    </submittedName>
</protein>
<feature type="transmembrane region" description="Helical" evidence="7">
    <location>
        <begin position="595"/>
        <end position="615"/>
    </location>
</feature>
<feature type="transmembrane region" description="Helical" evidence="7">
    <location>
        <begin position="233"/>
        <end position="253"/>
    </location>
</feature>
<evidence type="ECO:0000313" key="8">
    <source>
        <dbReference type="EMBL" id="EFA00586.2"/>
    </source>
</evidence>
<dbReference type="Proteomes" id="UP000007266">
    <property type="component" value="Linkage group 3"/>
</dbReference>
<evidence type="ECO:0000256" key="1">
    <source>
        <dbReference type="ARBA" id="ARBA00004141"/>
    </source>
</evidence>
<reference evidence="8 9" key="2">
    <citation type="journal article" date="2010" name="Nucleic Acids Res.">
        <title>BeetleBase in 2010: revisions to provide comprehensive genomic information for Tribolium castaneum.</title>
        <authorList>
            <person name="Kim H.S."/>
            <person name="Murphy T."/>
            <person name="Xia J."/>
            <person name="Caragea D."/>
            <person name="Park Y."/>
            <person name="Beeman R.W."/>
            <person name="Lorenzen M.D."/>
            <person name="Butcher S."/>
            <person name="Manak J.R."/>
            <person name="Brown S.J."/>
        </authorList>
    </citation>
    <scope>GENOME REANNOTATION</scope>
    <source>
        <strain evidence="8 9">Georgia GA2</strain>
    </source>
</reference>
<organism evidence="8 9">
    <name type="scientific">Tribolium castaneum</name>
    <name type="common">Red flour beetle</name>
    <dbReference type="NCBI Taxonomy" id="7070"/>
    <lineage>
        <taxon>Eukaryota</taxon>
        <taxon>Metazoa</taxon>
        <taxon>Ecdysozoa</taxon>
        <taxon>Arthropoda</taxon>
        <taxon>Hexapoda</taxon>
        <taxon>Insecta</taxon>
        <taxon>Pterygota</taxon>
        <taxon>Neoptera</taxon>
        <taxon>Endopterygota</taxon>
        <taxon>Coleoptera</taxon>
        <taxon>Polyphaga</taxon>
        <taxon>Cucujiformia</taxon>
        <taxon>Tenebrionidae</taxon>
        <taxon>Tenebrionidae incertae sedis</taxon>
        <taxon>Tribolium</taxon>
    </lineage>
</organism>
<feature type="transmembrane region" description="Helical" evidence="7">
    <location>
        <begin position="279"/>
        <end position="299"/>
    </location>
</feature>
<dbReference type="EMBL" id="KQ971321">
    <property type="protein sequence ID" value="EFA00586.2"/>
    <property type="molecule type" value="Genomic_DNA"/>
</dbReference>
<dbReference type="eggNOG" id="KOG1237">
    <property type="taxonomic scope" value="Eukaryota"/>
</dbReference>
<evidence type="ECO:0000256" key="4">
    <source>
        <dbReference type="ARBA" id="ARBA00022856"/>
    </source>
</evidence>
<reference evidence="8 9" key="1">
    <citation type="journal article" date="2008" name="Nature">
        <title>The genome of the model beetle and pest Tribolium castaneum.</title>
        <authorList>
            <consortium name="Tribolium Genome Sequencing Consortium"/>
            <person name="Richards S."/>
            <person name="Gibbs R.A."/>
            <person name="Weinstock G.M."/>
            <person name="Brown S.J."/>
            <person name="Denell R."/>
            <person name="Beeman R.W."/>
            <person name="Gibbs R."/>
            <person name="Beeman R.W."/>
            <person name="Brown S.J."/>
            <person name="Bucher G."/>
            <person name="Friedrich M."/>
            <person name="Grimmelikhuijzen C.J."/>
            <person name="Klingler M."/>
            <person name="Lorenzen M."/>
            <person name="Richards S."/>
            <person name="Roth S."/>
            <person name="Schroder R."/>
            <person name="Tautz D."/>
            <person name="Zdobnov E.M."/>
            <person name="Muzny D."/>
            <person name="Gibbs R.A."/>
            <person name="Weinstock G.M."/>
            <person name="Attaway T."/>
            <person name="Bell S."/>
            <person name="Buhay C.J."/>
            <person name="Chandrabose M.N."/>
            <person name="Chavez D."/>
            <person name="Clerk-Blankenburg K.P."/>
            <person name="Cree A."/>
            <person name="Dao M."/>
            <person name="Davis C."/>
            <person name="Chacko J."/>
            <person name="Dinh H."/>
            <person name="Dugan-Rocha S."/>
            <person name="Fowler G."/>
            <person name="Garner T.T."/>
            <person name="Garnes J."/>
            <person name="Gnirke A."/>
            <person name="Hawes A."/>
            <person name="Hernandez J."/>
            <person name="Hines S."/>
            <person name="Holder M."/>
            <person name="Hume J."/>
            <person name="Jhangiani S.N."/>
            <person name="Joshi V."/>
            <person name="Khan Z.M."/>
            <person name="Jackson L."/>
            <person name="Kovar C."/>
            <person name="Kowis A."/>
            <person name="Lee S."/>
            <person name="Lewis L.R."/>
            <person name="Margolis J."/>
            <person name="Morgan M."/>
            <person name="Nazareth L.V."/>
            <person name="Nguyen N."/>
            <person name="Okwuonu G."/>
            <person name="Parker D."/>
            <person name="Richards S."/>
            <person name="Ruiz S.J."/>
            <person name="Santibanez J."/>
            <person name="Savard J."/>
            <person name="Scherer S.E."/>
            <person name="Schneider B."/>
            <person name="Sodergren E."/>
            <person name="Tautz D."/>
            <person name="Vattahil S."/>
            <person name="Villasana D."/>
            <person name="White C.S."/>
            <person name="Wright R."/>
            <person name="Park Y."/>
            <person name="Beeman R.W."/>
            <person name="Lord J."/>
            <person name="Oppert B."/>
            <person name="Lorenzen M."/>
            <person name="Brown S."/>
            <person name="Wang L."/>
            <person name="Savard J."/>
            <person name="Tautz D."/>
            <person name="Richards S."/>
            <person name="Weinstock G."/>
            <person name="Gibbs R.A."/>
            <person name="Liu Y."/>
            <person name="Worley K."/>
            <person name="Weinstock G."/>
            <person name="Elsik C.G."/>
            <person name="Reese J.T."/>
            <person name="Elhaik E."/>
            <person name="Landan G."/>
            <person name="Graur D."/>
            <person name="Arensburger P."/>
            <person name="Atkinson P."/>
            <person name="Beeman R.W."/>
            <person name="Beidler J."/>
            <person name="Brown S.J."/>
            <person name="Demuth J.P."/>
            <person name="Drury D.W."/>
            <person name="Du Y.Z."/>
            <person name="Fujiwara H."/>
            <person name="Lorenzen M."/>
            <person name="Maselli V."/>
            <person name="Osanai M."/>
            <person name="Park Y."/>
            <person name="Robertson H.M."/>
            <person name="Tu Z."/>
            <person name="Wang J.J."/>
            <person name="Wang S."/>
            <person name="Richards S."/>
            <person name="Song H."/>
            <person name="Zhang L."/>
            <person name="Sodergren E."/>
            <person name="Werner D."/>
            <person name="Stanke M."/>
            <person name="Morgenstern B."/>
            <person name="Solovyev V."/>
            <person name="Kosarev P."/>
            <person name="Brown G."/>
            <person name="Chen H.C."/>
            <person name="Ermolaeva O."/>
            <person name="Hlavina W."/>
            <person name="Kapustin Y."/>
            <person name="Kiryutin B."/>
            <person name="Kitts P."/>
            <person name="Maglott D."/>
            <person name="Pruitt K."/>
            <person name="Sapojnikov V."/>
            <person name="Souvorov A."/>
            <person name="Mackey A.J."/>
            <person name="Waterhouse R.M."/>
            <person name="Wyder S."/>
            <person name="Zdobnov E.M."/>
            <person name="Zdobnov E.M."/>
            <person name="Wyder S."/>
            <person name="Kriventseva E.V."/>
            <person name="Kadowaki T."/>
            <person name="Bork P."/>
            <person name="Aranda M."/>
            <person name="Bao R."/>
            <person name="Beermann A."/>
            <person name="Berns N."/>
            <person name="Bolognesi R."/>
            <person name="Bonneton F."/>
            <person name="Bopp D."/>
            <person name="Brown S.J."/>
            <person name="Bucher G."/>
            <person name="Butts T."/>
            <person name="Chaumot A."/>
            <person name="Denell R.E."/>
            <person name="Ferrier D.E."/>
            <person name="Friedrich M."/>
            <person name="Gordon C.M."/>
            <person name="Jindra M."/>
            <person name="Klingler M."/>
            <person name="Lan Q."/>
            <person name="Lattorff H.M."/>
            <person name="Laudet V."/>
            <person name="von Levetsow C."/>
            <person name="Liu Z."/>
            <person name="Lutz R."/>
            <person name="Lynch J.A."/>
            <person name="da Fonseca R.N."/>
            <person name="Posnien N."/>
            <person name="Reuter R."/>
            <person name="Roth S."/>
            <person name="Savard J."/>
            <person name="Schinko J.B."/>
            <person name="Schmitt C."/>
            <person name="Schoppmeier M."/>
            <person name="Schroder R."/>
            <person name="Shippy T.D."/>
            <person name="Simonnet F."/>
            <person name="Marques-Souza H."/>
            <person name="Tautz D."/>
            <person name="Tomoyasu Y."/>
            <person name="Trauner J."/>
            <person name="Van der Zee M."/>
            <person name="Vervoort M."/>
            <person name="Wittkopp N."/>
            <person name="Wimmer E.A."/>
            <person name="Yang X."/>
            <person name="Jones A.K."/>
            <person name="Sattelle D.B."/>
            <person name="Ebert P.R."/>
            <person name="Nelson D."/>
            <person name="Scott J.G."/>
            <person name="Beeman R.W."/>
            <person name="Muthukrishnan S."/>
            <person name="Kramer K.J."/>
            <person name="Arakane Y."/>
            <person name="Beeman R.W."/>
            <person name="Zhu Q."/>
            <person name="Hogenkamp D."/>
            <person name="Dixit R."/>
            <person name="Oppert B."/>
            <person name="Jiang H."/>
            <person name="Zou Z."/>
            <person name="Marshall J."/>
            <person name="Elpidina E."/>
            <person name="Vinokurov K."/>
            <person name="Oppert C."/>
            <person name="Zou Z."/>
            <person name="Evans J."/>
            <person name="Lu Z."/>
            <person name="Zhao P."/>
            <person name="Sumathipala N."/>
            <person name="Altincicek B."/>
            <person name="Vilcinskas A."/>
            <person name="Williams M."/>
            <person name="Hultmark D."/>
            <person name="Hetru C."/>
            <person name="Jiang H."/>
            <person name="Grimmelikhuijzen C.J."/>
            <person name="Hauser F."/>
            <person name="Cazzamali G."/>
            <person name="Williamson M."/>
            <person name="Park Y."/>
            <person name="Li B."/>
            <person name="Tanaka Y."/>
            <person name="Predel R."/>
            <person name="Neupert S."/>
            <person name="Schachtner J."/>
            <person name="Verleyen P."/>
            <person name="Raible F."/>
            <person name="Bork P."/>
            <person name="Friedrich M."/>
            <person name="Walden K.K."/>
            <person name="Robertson H.M."/>
            <person name="Angeli S."/>
            <person name="Foret S."/>
            <person name="Bucher G."/>
            <person name="Schuetz S."/>
            <person name="Maleszka R."/>
            <person name="Wimmer E.A."/>
            <person name="Beeman R.W."/>
            <person name="Lorenzen M."/>
            <person name="Tomoyasu Y."/>
            <person name="Miller S.C."/>
            <person name="Grossmann D."/>
            <person name="Bucher G."/>
        </authorList>
    </citation>
    <scope>NUCLEOTIDE SEQUENCE [LARGE SCALE GENOMIC DNA]</scope>
    <source>
        <strain evidence="8 9">Georgia GA2</strain>
    </source>
</reference>
<feature type="transmembrane region" description="Helical" evidence="7">
    <location>
        <begin position="311"/>
        <end position="334"/>
    </location>
</feature>
<dbReference type="Gene3D" id="1.20.1250.20">
    <property type="entry name" value="MFS general substrate transporter like domains"/>
    <property type="match status" value="2"/>
</dbReference>
<accession>D6WGM1</accession>
<keyword evidence="4" id="KW-0653">Protein transport</keyword>
<name>D6WGM1_TRICA</name>
<feature type="transmembrane region" description="Helical" evidence="7">
    <location>
        <begin position="565"/>
        <end position="589"/>
    </location>
</feature>
<keyword evidence="4" id="KW-0813">Transport</keyword>
<dbReference type="GO" id="GO:0071916">
    <property type="term" value="F:dipeptide transmembrane transporter activity"/>
    <property type="evidence" value="ECO:0000318"/>
    <property type="project" value="GO_Central"/>
</dbReference>
<dbReference type="GO" id="GO:0140206">
    <property type="term" value="P:dipeptide import across plasma membrane"/>
    <property type="evidence" value="ECO:0000318"/>
    <property type="project" value="GO_Central"/>
</dbReference>
<keyword evidence="3 7" id="KW-0812">Transmembrane</keyword>
<evidence type="ECO:0000256" key="7">
    <source>
        <dbReference type="SAM" id="Phobius"/>
    </source>
</evidence>
<dbReference type="AlphaFoldDB" id="D6WGM1"/>
<evidence type="ECO:0000256" key="2">
    <source>
        <dbReference type="ARBA" id="ARBA00005982"/>
    </source>
</evidence>
<dbReference type="PANTHER" id="PTHR11654">
    <property type="entry name" value="OLIGOPEPTIDE TRANSPORTER-RELATED"/>
    <property type="match status" value="1"/>
</dbReference>
<keyword evidence="5 7" id="KW-1133">Transmembrane helix</keyword>
<dbReference type="GO" id="GO:0016324">
    <property type="term" value="C:apical plasma membrane"/>
    <property type="evidence" value="ECO:0000318"/>
    <property type="project" value="GO_Central"/>
</dbReference>
<evidence type="ECO:0000256" key="3">
    <source>
        <dbReference type="ARBA" id="ARBA00022692"/>
    </source>
</evidence>
<evidence type="ECO:0000313" key="9">
    <source>
        <dbReference type="Proteomes" id="UP000007266"/>
    </source>
</evidence>
<evidence type="ECO:0000256" key="5">
    <source>
        <dbReference type="ARBA" id="ARBA00022989"/>
    </source>
</evidence>
<keyword evidence="9" id="KW-1185">Reference proteome</keyword>
<dbReference type="HOGENOM" id="CLU_652719_0_0_1"/>
<dbReference type="InterPro" id="IPR000109">
    <property type="entry name" value="POT_fam"/>
</dbReference>
<sequence>MLCAGLLAYLENIMDYSNEDASLIYSGFRSFNYSFPLLGGLFSDCWIGKFKTIVVFQTIYLAGMIFISGSTSNSSSLALSLCFFALSLIALGMGAVKPCVWAFGGDQFKLPEQHLYLEHFFYFGYAALHLGGALAVLVTPKLAEVHCNETDSCYPLALGFPTMTLTVSLIIFLVGKQWYTYVQPQKNNTILWVLCILNGIKEKVLSKEKLSHWLDYSEKTYGKPLVRQTKTSLNVIILLLVLQFSGSTIMIAIKNWRTQGRLMRSEMGNTVIRPSAMQFINYLLVVFFTPLICLALYILRTKFHLTVTPLRRIACGAFIGSVAMFLAAFISLGIEAEEPKLPGKGECHIRFYNPLDCAIKIDAPPFIDKVQIDSMGYKFLSVKVEGDKKVTHTISGCGETVSKTTGPFVVTEEKSLGYFFTTHGLEGFKEDLQKHNQGSPKIRSLVGNPGKKDDKIKYICSQGHSTAIAPKDYSWYKVANGFYEIGGVKKAARFFQGGIYRILIYLEQDKVKNVTVHEVGEPNKMFILWQLPQCAILAISKILILPTSFEFAYTQTPLKSLKTTITAVALMTTGLGGIIIVIVELAIAFRKQSNFYFTFGVSTTLFGIFFVLLAIRYKYVDRQYGKEEDIIDDPETKE</sequence>
<keyword evidence="4" id="KW-0571">Peptide transport</keyword>
<comment type="similarity">
    <text evidence="2">Belongs to the major facilitator superfamily. Proton-dependent oligopeptide transporter (POT/PTR) (TC 2.A.17) family.</text>
</comment>
<feature type="transmembrane region" description="Helical" evidence="7">
    <location>
        <begin position="156"/>
        <end position="175"/>
    </location>
</feature>
<dbReference type="FunFam" id="1.20.1250.20:FF:000612">
    <property type="entry name" value="Peptide transporter 3"/>
    <property type="match status" value="1"/>
</dbReference>
<dbReference type="SUPFAM" id="SSF103473">
    <property type="entry name" value="MFS general substrate transporter"/>
    <property type="match status" value="1"/>
</dbReference>
<evidence type="ECO:0000256" key="6">
    <source>
        <dbReference type="ARBA" id="ARBA00023136"/>
    </source>
</evidence>
<gene>
    <name evidence="8" type="primary">AUGUSTUS-3.0.2_03456</name>
    <name evidence="8" type="ORF">TcasGA2_TC003456</name>
</gene>
<dbReference type="FunFam" id="1.20.1250.20:FF:001046">
    <property type="entry name" value="Peptide transporter family 1-like Protein"/>
    <property type="match status" value="1"/>
</dbReference>
<feature type="transmembrane region" description="Helical" evidence="7">
    <location>
        <begin position="53"/>
        <end position="71"/>
    </location>
</feature>
<dbReference type="InterPro" id="IPR036259">
    <property type="entry name" value="MFS_trans_sf"/>
</dbReference>
<proteinExistence type="inferred from homology"/>